<dbReference type="PANTHER" id="PTHR23510:SF3">
    <property type="entry name" value="MAJOR FACILITATOR SUPERFAMILY DOMAIN-CONTAINING PROTEIN 8"/>
    <property type="match status" value="1"/>
</dbReference>
<organism evidence="7 8">
    <name type="scientific">Meloidogyne javanica</name>
    <name type="common">Root-knot nematode worm</name>
    <dbReference type="NCBI Taxonomy" id="6303"/>
    <lineage>
        <taxon>Eukaryota</taxon>
        <taxon>Metazoa</taxon>
        <taxon>Ecdysozoa</taxon>
        <taxon>Nematoda</taxon>
        <taxon>Chromadorea</taxon>
        <taxon>Rhabditida</taxon>
        <taxon>Tylenchina</taxon>
        <taxon>Tylenchomorpha</taxon>
        <taxon>Tylenchoidea</taxon>
        <taxon>Meloidogynidae</taxon>
        <taxon>Meloidogyninae</taxon>
        <taxon>Meloidogyne</taxon>
        <taxon>Meloidogyne incognita group</taxon>
    </lineage>
</organism>
<feature type="transmembrane region" description="Helical" evidence="6">
    <location>
        <begin position="167"/>
        <end position="194"/>
    </location>
</feature>
<evidence type="ECO:0000256" key="2">
    <source>
        <dbReference type="ARBA" id="ARBA00022448"/>
    </source>
</evidence>
<keyword evidence="2" id="KW-0813">Transport</keyword>
<dbReference type="WBParaSite" id="scaffold13168_cov160.g16750">
    <property type="protein sequence ID" value="scaffold13168_cov160.g16750"/>
    <property type="gene ID" value="scaffold13168_cov160.g16750"/>
</dbReference>
<feature type="transmembrane region" description="Helical" evidence="6">
    <location>
        <begin position="21"/>
        <end position="38"/>
    </location>
</feature>
<dbReference type="GO" id="GO:0012505">
    <property type="term" value="C:endomembrane system"/>
    <property type="evidence" value="ECO:0007669"/>
    <property type="project" value="UniProtKB-SubCell"/>
</dbReference>
<protein>
    <submittedName>
        <fullName evidence="8">Uncharacterized protein</fullName>
    </submittedName>
</protein>
<dbReference type="AlphaFoldDB" id="A0A915LKE1"/>
<keyword evidence="5 6" id="KW-0472">Membrane</keyword>
<name>A0A915LKE1_MELJA</name>
<evidence type="ECO:0000256" key="4">
    <source>
        <dbReference type="ARBA" id="ARBA00022989"/>
    </source>
</evidence>
<dbReference type="GO" id="GO:0005765">
    <property type="term" value="C:lysosomal membrane"/>
    <property type="evidence" value="ECO:0007669"/>
    <property type="project" value="TreeGrafter"/>
</dbReference>
<evidence type="ECO:0000256" key="6">
    <source>
        <dbReference type="SAM" id="Phobius"/>
    </source>
</evidence>
<dbReference type="PANTHER" id="PTHR23510">
    <property type="entry name" value="INNER MEMBRANE TRANSPORT PROTEIN YAJR"/>
    <property type="match status" value="1"/>
</dbReference>
<keyword evidence="7" id="KW-1185">Reference proteome</keyword>
<dbReference type="Proteomes" id="UP000887561">
    <property type="component" value="Unplaced"/>
</dbReference>
<feature type="transmembrane region" description="Helical" evidence="6">
    <location>
        <begin position="137"/>
        <end position="155"/>
    </location>
</feature>
<proteinExistence type="predicted"/>
<evidence type="ECO:0000313" key="8">
    <source>
        <dbReference type="WBParaSite" id="scaffold13168_cov160.g16750"/>
    </source>
</evidence>
<feature type="transmembrane region" description="Helical" evidence="6">
    <location>
        <begin position="214"/>
        <end position="232"/>
    </location>
</feature>
<comment type="subcellular location">
    <subcellularLocation>
        <location evidence="1">Endomembrane system</location>
        <topology evidence="1">Multi-pass membrane protein</topology>
    </subcellularLocation>
</comment>
<evidence type="ECO:0000313" key="7">
    <source>
        <dbReference type="Proteomes" id="UP000887561"/>
    </source>
</evidence>
<reference evidence="8" key="1">
    <citation type="submission" date="2022-11" db="UniProtKB">
        <authorList>
            <consortium name="WormBaseParasite"/>
        </authorList>
    </citation>
    <scope>IDENTIFICATION</scope>
</reference>
<keyword evidence="4 6" id="KW-1133">Transmembrane helix</keyword>
<accession>A0A915LKE1</accession>
<feature type="transmembrane region" description="Helical" evidence="6">
    <location>
        <begin position="58"/>
        <end position="79"/>
    </location>
</feature>
<evidence type="ECO:0000256" key="3">
    <source>
        <dbReference type="ARBA" id="ARBA00022692"/>
    </source>
</evidence>
<sequence length="273" mass="29753">MESHTIIPSINSPILKTNWKSIYIVAIVSFIAALEFAASNDWNYFCQLDPSATITFYGILRTVGGLSGGISTILAGWLCGGSMSRTHVAMASTEKDRNKAIALTALLPAVGLLVGFAINAGTSFMKYPGIEIPLIKIHLNLFTTPMIFSIISSPYQQLAFQWDASQLQFYGGLCGVAVAIQLILWPAAYMMFGLNKITSISYVRVDNTYGRPNMPLYMTSLILSTGMAMPVVRMNLDILYSKILGNIKQGVMQGIFFVCQTVLELLGGPIAVR</sequence>
<evidence type="ECO:0000256" key="1">
    <source>
        <dbReference type="ARBA" id="ARBA00004127"/>
    </source>
</evidence>
<feature type="transmembrane region" description="Helical" evidence="6">
    <location>
        <begin position="100"/>
        <end position="125"/>
    </location>
</feature>
<dbReference type="InterPro" id="IPR051068">
    <property type="entry name" value="MFS_Domain-Containing_Protein"/>
</dbReference>
<keyword evidence="3 6" id="KW-0812">Transmembrane</keyword>
<evidence type="ECO:0000256" key="5">
    <source>
        <dbReference type="ARBA" id="ARBA00023136"/>
    </source>
</evidence>